<dbReference type="Pfam" id="PF00860">
    <property type="entry name" value="Xan_ur_permease"/>
    <property type="match status" value="1"/>
</dbReference>
<evidence type="ECO:0000256" key="6">
    <source>
        <dbReference type="ARBA" id="ARBA00022989"/>
    </source>
</evidence>
<evidence type="ECO:0000256" key="3">
    <source>
        <dbReference type="ARBA" id="ARBA00022448"/>
    </source>
</evidence>
<organism evidence="9 10">
    <name type="scientific">Chitinophaga solisilvae</name>
    <dbReference type="NCBI Taxonomy" id="1233460"/>
    <lineage>
        <taxon>Bacteria</taxon>
        <taxon>Pseudomonadati</taxon>
        <taxon>Bacteroidota</taxon>
        <taxon>Chitinophagia</taxon>
        <taxon>Chitinophagales</taxon>
        <taxon>Chitinophagaceae</taxon>
        <taxon>Chitinophaga</taxon>
    </lineage>
</organism>
<evidence type="ECO:0000256" key="8">
    <source>
        <dbReference type="PIRNR" id="PIRNR005353"/>
    </source>
</evidence>
<dbReference type="InterPro" id="IPR026033">
    <property type="entry name" value="Azg-like_bact_archaea"/>
</dbReference>
<evidence type="ECO:0000256" key="5">
    <source>
        <dbReference type="ARBA" id="ARBA00022692"/>
    </source>
</evidence>
<keyword evidence="5 8" id="KW-0812">Transmembrane</keyword>
<evidence type="ECO:0000256" key="7">
    <source>
        <dbReference type="ARBA" id="ARBA00023136"/>
    </source>
</evidence>
<name>A0A3S1D4V4_9BACT</name>
<keyword evidence="6 8" id="KW-1133">Transmembrane helix</keyword>
<gene>
    <name evidence="9" type="ORF">ECE50_016445</name>
</gene>
<dbReference type="PANTHER" id="PTHR43337">
    <property type="entry name" value="XANTHINE/URACIL PERMEASE C887.17-RELATED"/>
    <property type="match status" value="1"/>
</dbReference>
<comment type="caution">
    <text evidence="9">The sequence shown here is derived from an EMBL/GenBank/DDBJ whole genome shotgun (WGS) entry which is preliminary data.</text>
</comment>
<comment type="similarity">
    <text evidence="2 8">Belongs to the nucleobase:cation symporter-2 (NCS2) (TC 2.A.40) family. Azg-like subfamily.</text>
</comment>
<dbReference type="OrthoDB" id="9808458at2"/>
<keyword evidence="3 8" id="KW-0813">Transport</keyword>
<dbReference type="InterPro" id="IPR045018">
    <property type="entry name" value="Azg-like"/>
</dbReference>
<evidence type="ECO:0000256" key="2">
    <source>
        <dbReference type="ARBA" id="ARBA00005697"/>
    </source>
</evidence>
<evidence type="ECO:0000313" key="9">
    <source>
        <dbReference type="EMBL" id="NSL88431.1"/>
    </source>
</evidence>
<sequence length="440" mass="46446">MLAKFFRLPEHNTTVKKEVLAGLTTFSTMAYILAVNPSILSKTGMDFNALITATALAAAIGTLVMALYARLPIGVAPGMGLNAFFAYTIVSAMGYSWQFALTAVFLEGIIFIFLSLFRIREAIIDSIPENLKHAISVGIGLLIALIGMANAGIIETGMRHVGEGKLDGVILKMGNVTSIGPLIALIGLIVSAVLMYRKVNAALLIGILAATVVGIPLGITHLPEGHLISLPPSLAPIAFKLEFDKIFTLDMVVILFTLLMVNLFDTVGTLIGLVNKAGLMDESGKLPRAKQALMADAVGTTAAGLLGTSVVTAYVESASGIAAGGKTGLTAFTIAIMFLLSLFFAPIFAMIPQAATAPALIIVGMLMMGAVTKIDFNDVTEAIPAFLAIVMMPYTYSIAEGIVFGMLSYVLLKVLTGQYKQISPVMYLLAGLFIVTFLVK</sequence>
<evidence type="ECO:0000256" key="4">
    <source>
        <dbReference type="ARBA" id="ARBA00022475"/>
    </source>
</evidence>
<reference evidence="9" key="1">
    <citation type="submission" date="2020-05" db="EMBL/GenBank/DDBJ databases">
        <title>Chitinophaga laudate sp. nov., isolated from a tropical peat swamp.</title>
        <authorList>
            <person name="Goh C.B.S."/>
            <person name="Lee M.S."/>
            <person name="Parimannan S."/>
            <person name="Pasbakhsh P."/>
            <person name="Yule C.M."/>
            <person name="Rajandas H."/>
            <person name="Loke S."/>
            <person name="Croft L."/>
            <person name="Tan J.B.L."/>
        </authorList>
    </citation>
    <scope>NUCLEOTIDE SEQUENCE</scope>
    <source>
        <strain evidence="9">Mgbs1</strain>
    </source>
</reference>
<keyword evidence="7 8" id="KW-0472">Membrane</keyword>
<dbReference type="PIRSF" id="PIRSF005353">
    <property type="entry name" value="PbuG"/>
    <property type="match status" value="1"/>
</dbReference>
<keyword evidence="10" id="KW-1185">Reference proteome</keyword>
<dbReference type="GO" id="GO:0005345">
    <property type="term" value="F:purine nucleobase transmembrane transporter activity"/>
    <property type="evidence" value="ECO:0007669"/>
    <property type="project" value="TreeGrafter"/>
</dbReference>
<dbReference type="EMBL" id="RIAR02000001">
    <property type="protein sequence ID" value="NSL88431.1"/>
    <property type="molecule type" value="Genomic_DNA"/>
</dbReference>
<dbReference type="InterPro" id="IPR006043">
    <property type="entry name" value="NCS2"/>
</dbReference>
<evidence type="ECO:0000256" key="1">
    <source>
        <dbReference type="ARBA" id="ARBA00004651"/>
    </source>
</evidence>
<keyword evidence="4 8" id="KW-1003">Cell membrane</keyword>
<dbReference type="AlphaFoldDB" id="A0A3S1D4V4"/>
<evidence type="ECO:0000313" key="10">
    <source>
        <dbReference type="Proteomes" id="UP000281028"/>
    </source>
</evidence>
<accession>A0A3S1D4V4</accession>
<comment type="subcellular location">
    <subcellularLocation>
        <location evidence="1 8">Cell membrane</location>
        <topology evidence="1 8">Multi-pass membrane protein</topology>
    </subcellularLocation>
</comment>
<protein>
    <submittedName>
        <fullName evidence="9">NCS2 family permease</fullName>
    </submittedName>
</protein>
<dbReference type="GO" id="GO:0005886">
    <property type="term" value="C:plasma membrane"/>
    <property type="evidence" value="ECO:0007669"/>
    <property type="project" value="UniProtKB-SubCell"/>
</dbReference>
<proteinExistence type="inferred from homology"/>
<dbReference type="Proteomes" id="UP000281028">
    <property type="component" value="Unassembled WGS sequence"/>
</dbReference>
<dbReference type="PANTHER" id="PTHR43337:SF1">
    <property type="entry name" value="XANTHINE_URACIL PERMEASE C887.17-RELATED"/>
    <property type="match status" value="1"/>
</dbReference>